<dbReference type="Proteomes" id="UP000664940">
    <property type="component" value="Unassembled WGS sequence"/>
</dbReference>
<reference evidence="2 3" key="1">
    <citation type="journal article" date="2020" name="Nature">
        <title>Six reference-quality genomes reveal evolution of bat adaptations.</title>
        <authorList>
            <person name="Jebb D."/>
            <person name="Huang Z."/>
            <person name="Pippel M."/>
            <person name="Hughes G.M."/>
            <person name="Lavrichenko K."/>
            <person name="Devanna P."/>
            <person name="Winkler S."/>
            <person name="Jermiin L.S."/>
            <person name="Skirmuntt E.C."/>
            <person name="Katzourakis A."/>
            <person name="Burkitt-Gray L."/>
            <person name="Ray D.A."/>
            <person name="Sullivan K.A.M."/>
            <person name="Roscito J.G."/>
            <person name="Kirilenko B.M."/>
            <person name="Davalos L.M."/>
            <person name="Corthals A.P."/>
            <person name="Power M.L."/>
            <person name="Jones G."/>
            <person name="Ransome R.D."/>
            <person name="Dechmann D.K.N."/>
            <person name="Locatelli A.G."/>
            <person name="Puechmaille S.J."/>
            <person name="Fedrigo O."/>
            <person name="Jarvis E.D."/>
            <person name="Hiller M."/>
            <person name="Vernes S.C."/>
            <person name="Myers E.W."/>
            <person name="Teeling E.C."/>
        </authorList>
    </citation>
    <scope>NUCLEOTIDE SEQUENCE [LARGE SCALE GENOMIC DNA]</scope>
    <source>
        <strain evidence="2">Bat1K_MPI-CBG_1</strain>
    </source>
</reference>
<accession>A0A834BJC3</accession>
<evidence type="ECO:0000313" key="3">
    <source>
        <dbReference type="Proteomes" id="UP000664940"/>
    </source>
</evidence>
<organism evidence="2 3">
    <name type="scientific">Phyllostomus discolor</name>
    <name type="common">pale spear-nosed bat</name>
    <dbReference type="NCBI Taxonomy" id="89673"/>
    <lineage>
        <taxon>Eukaryota</taxon>
        <taxon>Metazoa</taxon>
        <taxon>Chordata</taxon>
        <taxon>Craniata</taxon>
        <taxon>Vertebrata</taxon>
        <taxon>Euteleostomi</taxon>
        <taxon>Mammalia</taxon>
        <taxon>Eutheria</taxon>
        <taxon>Laurasiatheria</taxon>
        <taxon>Chiroptera</taxon>
        <taxon>Yangochiroptera</taxon>
        <taxon>Phyllostomidae</taxon>
        <taxon>Phyllostominae</taxon>
        <taxon>Phyllostomus</taxon>
    </lineage>
</organism>
<dbReference type="AlphaFoldDB" id="A0A834BJC3"/>
<sequence>MSPSEAATNHHRQPRLSPEACLRANLLSPETGLRASLLVSFPSICLGVQPWKSKQEKRKTNSAVEDLSLRPASPGHRGQGSHRRASWHPGAVWHQASVLSSQRATRTRRSPFPRTWSAPPHVPSGLTPSLRGPCMNSGARLLVFCNRDPPPTCLHQPVLPLLSRARATDDKVRV</sequence>
<gene>
    <name evidence="2" type="ORF">HJG60_007756</name>
</gene>
<proteinExistence type="predicted"/>
<evidence type="ECO:0000256" key="1">
    <source>
        <dbReference type="SAM" id="MobiDB-lite"/>
    </source>
</evidence>
<feature type="region of interest" description="Disordered" evidence="1">
    <location>
        <begin position="51"/>
        <end position="130"/>
    </location>
</feature>
<protein>
    <submittedName>
        <fullName evidence="2">Uncharacterized protein</fullName>
    </submittedName>
</protein>
<name>A0A834BJC3_9CHIR</name>
<evidence type="ECO:0000313" key="2">
    <source>
        <dbReference type="EMBL" id="KAF6130778.1"/>
    </source>
</evidence>
<dbReference type="EMBL" id="JABVXQ010000001">
    <property type="protein sequence ID" value="KAF6130778.1"/>
    <property type="molecule type" value="Genomic_DNA"/>
</dbReference>
<comment type="caution">
    <text evidence="2">The sequence shown here is derived from an EMBL/GenBank/DDBJ whole genome shotgun (WGS) entry which is preliminary data.</text>
</comment>